<proteinExistence type="predicted"/>
<reference evidence="1 2" key="1">
    <citation type="submission" date="2018-10" db="EMBL/GenBank/DDBJ databases">
        <title>Genomic Encyclopedia of Archaeal and Bacterial Type Strains, Phase II (KMG-II): from individual species to whole genera.</title>
        <authorList>
            <person name="Goeker M."/>
        </authorList>
    </citation>
    <scope>NUCLEOTIDE SEQUENCE [LARGE SCALE GENOMIC DNA]</scope>
    <source>
        <strain evidence="1 2">DSM 14219</strain>
    </source>
</reference>
<evidence type="ECO:0000313" key="1">
    <source>
        <dbReference type="EMBL" id="RKT01570.1"/>
    </source>
</evidence>
<keyword evidence="2" id="KW-1185">Reference proteome</keyword>
<comment type="caution">
    <text evidence="1">The sequence shown here is derived from an EMBL/GenBank/DDBJ whole genome shotgun (WGS) entry which is preliminary data.</text>
</comment>
<evidence type="ECO:0008006" key="3">
    <source>
        <dbReference type="Google" id="ProtNLM"/>
    </source>
</evidence>
<name>A0A495SQ94_9FLAO</name>
<gene>
    <name evidence="1" type="ORF">BCF58_0793</name>
</gene>
<dbReference type="EMBL" id="RBXB01000001">
    <property type="protein sequence ID" value="RKT01570.1"/>
    <property type="molecule type" value="Genomic_DNA"/>
</dbReference>
<accession>A0A495SQ94</accession>
<dbReference type="AlphaFoldDB" id="A0A495SQ94"/>
<sequence>MRQILFILTFLSAYFNSQVIKDSVLGKPKYVKEYVIFLNDSGPFTFMKGDDEYGHATIMKPKNLRESMSGTWFGSDFCRYINNETYYDKNRNITKETWYYRSGEIVDDYTYTYDSLGRLINERSTDKYSTTNKKNIYKGPSKKIKFIEYRSKWENEPAKIYFGNREFYGPFLETKFDTLSKTDSIFAVTDFIWKKVGENSFQEGKDSIFRKKLCQVNFYDNEFQIKESKFFDYKIDRYNKKLFQSGYMKYERDSLGRIKKETQIQDDKYHYFVLEKDGKYREEIKDGGYASTSSIIYEYYNDGNLKTKTHFYQGNISNQIQFVYKHNQIEKLFYLDTWGKNKEDLKPTEVIFKYKFDKQRNWTEIIKNVNGKDLYKWIRKIEYWEK</sequence>
<dbReference type="Proteomes" id="UP000272428">
    <property type="component" value="Unassembled WGS sequence"/>
</dbReference>
<organism evidence="1 2">
    <name type="scientific">Chryseobacterium defluvii</name>
    <dbReference type="NCBI Taxonomy" id="160396"/>
    <lineage>
        <taxon>Bacteria</taxon>
        <taxon>Pseudomonadati</taxon>
        <taxon>Bacteroidota</taxon>
        <taxon>Flavobacteriia</taxon>
        <taxon>Flavobacteriales</taxon>
        <taxon>Weeksellaceae</taxon>
        <taxon>Chryseobacterium group</taxon>
        <taxon>Chryseobacterium</taxon>
    </lineage>
</organism>
<evidence type="ECO:0000313" key="2">
    <source>
        <dbReference type="Proteomes" id="UP000272428"/>
    </source>
</evidence>
<protein>
    <recommendedName>
        <fullName evidence="3">YD repeat-containing protein</fullName>
    </recommendedName>
</protein>